<comment type="similarity">
    <text evidence="1">Belongs to the protein kinase superfamily. STE Ser/Thr protein kinase family. MAP kinase kinase kinase subfamily.</text>
</comment>
<reference evidence="12" key="1">
    <citation type="submission" date="2023-07" db="EMBL/GenBank/DDBJ databases">
        <title>A draft genome of Kazachstania heterogenica Y-27499.</title>
        <authorList>
            <person name="Donic C."/>
            <person name="Kralova J.S."/>
            <person name="Fidel L."/>
            <person name="Ben-Dor S."/>
            <person name="Jung S."/>
        </authorList>
    </citation>
    <scope>NUCLEOTIDE SEQUENCE [LARGE SCALE GENOMIC DNA]</scope>
    <source>
        <strain evidence="12">Y27499</strain>
    </source>
</reference>
<feature type="region of interest" description="Disordered" evidence="9">
    <location>
        <begin position="171"/>
        <end position="194"/>
    </location>
</feature>
<dbReference type="PROSITE" id="PS50011">
    <property type="entry name" value="PROTEIN_KINASE_DOM"/>
    <property type="match status" value="1"/>
</dbReference>
<keyword evidence="6 7" id="KW-0067">ATP-binding</keyword>
<keyword evidence="4 7" id="KW-0547">Nucleotide-binding</keyword>
<keyword evidence="3" id="KW-0808">Transferase</keyword>
<evidence type="ECO:0000259" key="10">
    <source>
        <dbReference type="PROSITE" id="PS50011"/>
    </source>
</evidence>
<dbReference type="Pfam" id="PF00069">
    <property type="entry name" value="Pkinase"/>
    <property type="match status" value="1"/>
</dbReference>
<dbReference type="Pfam" id="PF19431">
    <property type="entry name" value="MEKK4_N"/>
    <property type="match status" value="1"/>
</dbReference>
<evidence type="ECO:0000256" key="6">
    <source>
        <dbReference type="ARBA" id="ARBA00022840"/>
    </source>
</evidence>
<feature type="compositionally biased region" description="Polar residues" evidence="9">
    <location>
        <begin position="283"/>
        <end position="323"/>
    </location>
</feature>
<feature type="region of interest" description="Disordered" evidence="9">
    <location>
        <begin position="1"/>
        <end position="48"/>
    </location>
</feature>
<sequence>MPDYFGFKTELHKDEHSENSTRKSSKNAKSRTSSISQPQVTDSHVLSNPVSTTTTMISSKDTFTFIQQQGRADSGSTTQPKSPVISIESPNDETVCVDTPISVLTLKRTPSVNLLRSPSQNAVMNTNTTNTSTNFSNVNTNTNKNESISYRIGGVPTALSTQFNNFQLQPLSSLTPTTTTSTPSHNNLNNTTSPQFLNTQLMYNSSSESSSARSSRRPSVIGSQMSKFILSNSTQHNYTHQLPPIRTSLSSGSGIPTLKSYNKEKEINENKDLSKTAIISPVVNPTNIPNDTSSPQLHKTPVSMNQSFQSDNILHSSPSTLLQNNNTGNNNNSISSNSNSSNNTSNNTNNNTGNTVQRSTNTSSNISLRSFKKQYVLNEQVYLERMKNRLQDDEYYTRGIAPSSSIMDSDDDIDSENDDMFGLKSSTSNKINDKDSFGYNFFTTSIFPNRFLSSSYENLLSVNPNFLLNKMEWLSLEDPKKKQLIERLQLARLKNNTLQDTLELEAVVEKLFSDQNIMERIEWQTMLFNVLKGDIVRSEKTKIANKRTNGVENDRSDDLWLELRAWMNGRSIEDQKKSLRELRDSVDLIIEEIINFKVADGASFEETEEIVSTLINKYYKVMNLWPTVRKMQIDKPKTKTNEFNKKVDIMLSWLNVKQNLNGLSKKLAMWIGVEHLNLDGDQEMEKIIIEKRKQFAEQVMKEKDIEAIFQKKIFYPLAPWILKTKLFYVQNISTIKVMNLKFSGEVLVILLLFPMKLLKDIISVRIAYAKKLRNPTMMMIDQMIDDFFSYIRLSVQLKYTLVIYLKDFNLPIDADDNFEKIIIEAIKYLFVLLQLKILDGTTTRFRASKEPDLLLKYWDDLKNIGYYIKGAGSVISIGFSKLTLRLLHRLHSYLTQQQNIPPPLKSSLEAEKWVTQIFENLGSTKRKLNRFTNVLTKAFQNSVLYHVEDYDILLQGLKDSGHFLLYTGGDLEDNGIYLIGSRELLGSSDEEIVNILESRNIGCDLLPKLDIKNSLNFYNGLPCASSNFDLINDSDGIISYPSNYNTIDNIEGANSYAERKHNNSRTNRKTNSNHKILDTNREAENEMLELEEKLQSLGYLLILRPSKPIVWEGSMYNLSENTVIHFEKFDIKNGLDTITLITQGSSYALEYQCDRFQQVAGPSVFFLERKCLVEDVENTLHRINKGYFGCTYSMLNDYDKIISTFQKVSSSSEILNGIYLFTRDFGRNFLKNNIADSEKKSIIIILMVKIGIAWLTFLTEECDPTDQKTFRWCVTAMEFAMQMISGWNILVLDDVQFRLLKQKISACMSLLISHFDVMGARASELETNNQQPLRSNAALIDDFDVDSMLYVNSQLRLQDIEKLEKTFKVNPRQVGKVLDDKVGDNKYITSLASSMSNVSIRWQKRKFVGGGTFGSVYAAINLDNGDILAVKEIKIQDSKAMQKIFPCIKEEMSVMEMLNHPNIIQYYGVEVHRDKVNIFMEYCEGGSLANLLEHGRIEDEMVTQVYTLELLEGLAYLHESGIVHRDIKPENILLDFNGIIKYVDFGAARKIARNGTVIPRASMSMNKSKHTVNNSASTMTSESIASTVHTGESDTKTSSIITEDRTTNVQGMIGTPMYMAPESITGSKHKGAFGADDVWSLGCVVLEMITGRRPWANLDNEWAIMYQVAAGQTPQLPNKDEVSKSGRNFLKRCLVHDPRKRATAVELLMDPWIVDIREIAFGTPDTNTEGTVSSTVQDNI</sequence>
<evidence type="ECO:0000256" key="3">
    <source>
        <dbReference type="ARBA" id="ARBA00022679"/>
    </source>
</evidence>
<keyword evidence="5" id="KW-0418">Kinase</keyword>
<dbReference type="PROSITE" id="PS00107">
    <property type="entry name" value="PROTEIN_KINASE_ATP"/>
    <property type="match status" value="1"/>
</dbReference>
<dbReference type="Gene3D" id="1.10.510.10">
    <property type="entry name" value="Transferase(Phosphotransferase) domain 1"/>
    <property type="match status" value="2"/>
</dbReference>
<dbReference type="SMART" id="SM00220">
    <property type="entry name" value="S_TKc"/>
    <property type="match status" value="1"/>
</dbReference>
<dbReference type="InterPro" id="IPR000719">
    <property type="entry name" value="Prot_kinase_dom"/>
</dbReference>
<dbReference type="GO" id="GO:0004674">
    <property type="term" value="F:protein serine/threonine kinase activity"/>
    <property type="evidence" value="ECO:0007669"/>
    <property type="project" value="UniProtKB-KW"/>
</dbReference>
<feature type="region of interest" description="Disordered" evidence="9">
    <location>
        <begin position="282"/>
        <end position="364"/>
    </location>
</feature>
<evidence type="ECO:0000256" key="2">
    <source>
        <dbReference type="ARBA" id="ARBA00022527"/>
    </source>
</evidence>
<dbReference type="InterPro" id="IPR045801">
    <property type="entry name" value="MEKK4_N"/>
</dbReference>
<evidence type="ECO:0000313" key="12">
    <source>
        <dbReference type="Proteomes" id="UP001306508"/>
    </source>
</evidence>
<dbReference type="CDD" id="cd06626">
    <property type="entry name" value="STKc_MEKK4"/>
    <property type="match status" value="1"/>
</dbReference>
<evidence type="ECO:0000256" key="7">
    <source>
        <dbReference type="PROSITE-ProRule" id="PRU10141"/>
    </source>
</evidence>
<keyword evidence="2" id="KW-0723">Serine/threonine-protein kinase</keyword>
<evidence type="ECO:0000256" key="5">
    <source>
        <dbReference type="ARBA" id="ARBA00022777"/>
    </source>
</evidence>
<comment type="caution">
    <text evidence="11">The sequence shown here is derived from an EMBL/GenBank/DDBJ whole genome shotgun (WGS) entry which is preliminary data.</text>
</comment>
<evidence type="ECO:0000313" key="11">
    <source>
        <dbReference type="EMBL" id="KAK5778244.1"/>
    </source>
</evidence>
<evidence type="ECO:0000256" key="9">
    <source>
        <dbReference type="SAM" id="MobiDB-lite"/>
    </source>
</evidence>
<dbReference type="SUPFAM" id="SSF56112">
    <property type="entry name" value="Protein kinase-like (PK-like)"/>
    <property type="match status" value="1"/>
</dbReference>
<evidence type="ECO:0000256" key="4">
    <source>
        <dbReference type="ARBA" id="ARBA00022741"/>
    </source>
</evidence>
<evidence type="ECO:0000256" key="1">
    <source>
        <dbReference type="ARBA" id="ARBA00006529"/>
    </source>
</evidence>
<dbReference type="PANTHER" id="PTHR48016:SF32">
    <property type="entry name" value="MITOGEN-ACTIVATED PROTEIN KINASE KINASE KINASE 4"/>
    <property type="match status" value="1"/>
</dbReference>
<dbReference type="GO" id="GO:0005524">
    <property type="term" value="F:ATP binding"/>
    <property type="evidence" value="ECO:0007669"/>
    <property type="project" value="UniProtKB-UniRule"/>
</dbReference>
<dbReference type="InterPro" id="IPR050538">
    <property type="entry name" value="MAP_kinase_kinase_kinase"/>
</dbReference>
<gene>
    <name evidence="11" type="ORF">RI543_003903</name>
</gene>
<feature type="domain" description="Protein kinase" evidence="10">
    <location>
        <begin position="1402"/>
        <end position="1713"/>
    </location>
</feature>
<name>A0AAN7ZRL5_9SACH</name>
<feature type="compositionally biased region" description="Basic and acidic residues" evidence="9">
    <location>
        <begin position="9"/>
        <end position="21"/>
    </location>
</feature>
<feature type="region of interest" description="Disordered" evidence="9">
    <location>
        <begin position="69"/>
        <end position="88"/>
    </location>
</feature>
<dbReference type="PANTHER" id="PTHR48016">
    <property type="entry name" value="MAP KINASE KINASE KINASE SSK2-RELATED-RELATED"/>
    <property type="match status" value="1"/>
</dbReference>
<keyword evidence="8" id="KW-0175">Coiled coil</keyword>
<feature type="compositionally biased region" description="Low complexity" evidence="9">
    <location>
        <begin position="324"/>
        <end position="355"/>
    </location>
</feature>
<dbReference type="Proteomes" id="UP001306508">
    <property type="component" value="Unassembled WGS sequence"/>
</dbReference>
<dbReference type="InterPro" id="IPR011009">
    <property type="entry name" value="Kinase-like_dom_sf"/>
</dbReference>
<feature type="compositionally biased region" description="Polar residues" evidence="9">
    <location>
        <begin position="30"/>
        <end position="48"/>
    </location>
</feature>
<feature type="binding site" evidence="7">
    <location>
        <position position="1431"/>
    </location>
    <ligand>
        <name>ATP</name>
        <dbReference type="ChEBI" id="CHEBI:30616"/>
    </ligand>
</feature>
<evidence type="ECO:0000256" key="8">
    <source>
        <dbReference type="SAM" id="Coils"/>
    </source>
</evidence>
<protein>
    <recommendedName>
        <fullName evidence="10">Protein kinase domain-containing protein</fullName>
    </recommendedName>
</protein>
<dbReference type="GO" id="GO:0038066">
    <property type="term" value="P:p38MAPK cascade"/>
    <property type="evidence" value="ECO:0007669"/>
    <property type="project" value="TreeGrafter"/>
</dbReference>
<proteinExistence type="inferred from homology"/>
<organism evidence="11 12">
    <name type="scientific">Arxiozyma heterogenica</name>
    <dbReference type="NCBI Taxonomy" id="278026"/>
    <lineage>
        <taxon>Eukaryota</taxon>
        <taxon>Fungi</taxon>
        <taxon>Dikarya</taxon>
        <taxon>Ascomycota</taxon>
        <taxon>Saccharomycotina</taxon>
        <taxon>Saccharomycetes</taxon>
        <taxon>Saccharomycetales</taxon>
        <taxon>Saccharomycetaceae</taxon>
        <taxon>Arxiozyma</taxon>
    </lineage>
</organism>
<dbReference type="InterPro" id="IPR008271">
    <property type="entry name" value="Ser/Thr_kinase_AS"/>
</dbReference>
<dbReference type="InterPro" id="IPR017441">
    <property type="entry name" value="Protein_kinase_ATP_BS"/>
</dbReference>
<accession>A0AAN7ZRL5</accession>
<feature type="compositionally biased region" description="Polar residues" evidence="9">
    <location>
        <begin position="69"/>
        <end position="81"/>
    </location>
</feature>
<dbReference type="PROSITE" id="PS00108">
    <property type="entry name" value="PROTEIN_KINASE_ST"/>
    <property type="match status" value="1"/>
</dbReference>
<feature type="coiled-coil region" evidence="8">
    <location>
        <begin position="1073"/>
        <end position="1100"/>
    </location>
</feature>
<dbReference type="EMBL" id="JAWIZZ010000053">
    <property type="protein sequence ID" value="KAK5778244.1"/>
    <property type="molecule type" value="Genomic_DNA"/>
</dbReference>
<keyword evidence="12" id="KW-1185">Reference proteome</keyword>